<keyword evidence="3" id="KW-1185">Reference proteome</keyword>
<dbReference type="EMBL" id="CASHTH010000135">
    <property type="protein sequence ID" value="CAI7992038.1"/>
    <property type="molecule type" value="Genomic_DNA"/>
</dbReference>
<dbReference type="GO" id="GO:0005737">
    <property type="term" value="C:cytoplasm"/>
    <property type="evidence" value="ECO:0007669"/>
    <property type="project" value="TreeGrafter"/>
</dbReference>
<dbReference type="GO" id="GO:0005634">
    <property type="term" value="C:nucleus"/>
    <property type="evidence" value="ECO:0007669"/>
    <property type="project" value="TreeGrafter"/>
</dbReference>
<organism evidence="2 3">
    <name type="scientific">Geodia barretti</name>
    <name type="common">Barrett's horny sponge</name>
    <dbReference type="NCBI Taxonomy" id="519541"/>
    <lineage>
        <taxon>Eukaryota</taxon>
        <taxon>Metazoa</taxon>
        <taxon>Porifera</taxon>
        <taxon>Demospongiae</taxon>
        <taxon>Heteroscleromorpha</taxon>
        <taxon>Tetractinellida</taxon>
        <taxon>Astrophorina</taxon>
        <taxon>Geodiidae</taxon>
        <taxon>Geodia</taxon>
    </lineage>
</organism>
<proteinExistence type="predicted"/>
<dbReference type="PANTHER" id="PTHR15109">
    <property type="entry name" value="AGAP004327-PA"/>
    <property type="match status" value="1"/>
</dbReference>
<evidence type="ECO:0000256" key="1">
    <source>
        <dbReference type="SAM" id="MobiDB-lite"/>
    </source>
</evidence>
<sequence length="541" mass="61220">MSEPALQTAAKRRNRRKKKKNAAGKPEGPETGETASGGGEGNMPKQSTDQAEGVVTTTKCQRCKRPFRQFVSPSTPTSDSAQPWRMCPHCMLTSEEDKVAVVNGSGGQPSSQKDLAVYGCNCSACVAKRESAAATPEVEREAQITQNYWMEIRHIVRCIYRDNMTLESQTTRTSIGSDKMRMIVKRLCGRDPHQFFQRLETLAREYLLEVKVRLLEQLSCGFNSPQLAIEFIQMLLDEYSSLTSSLPPLLYLLEPLEESEYVQSLGVTVELMNKNIFRELIFAESFMNSNLPLIIAQLRLASLASDPYHRNTADALSQRYVSLDREMEEISCVWRNAKEHLNHHHHHHHHHESRRPYEIKADGNEFVKMKNSSQHPLHKNKHSDSNHSRRGVGPVGMAMEQDTEHAAQLNEWSKLLFKCIRPIGEPEFRHNGEIATHTITLRLDMTELDLHGATPTCCRSDLRKYRRLGLSVDEIVEVSMKLASLKSLGFNLKIEDLFDEEGFSLSEVNQALRKPRQQTRQQEEGGRGGGGRGGGGGERWR</sequence>
<dbReference type="Proteomes" id="UP001174909">
    <property type="component" value="Unassembled WGS sequence"/>
</dbReference>
<evidence type="ECO:0000313" key="3">
    <source>
        <dbReference type="Proteomes" id="UP001174909"/>
    </source>
</evidence>
<feature type="compositionally biased region" description="Basic residues" evidence="1">
    <location>
        <begin position="10"/>
        <end position="22"/>
    </location>
</feature>
<reference evidence="2" key="1">
    <citation type="submission" date="2023-03" db="EMBL/GenBank/DDBJ databases">
        <authorList>
            <person name="Steffen K."/>
            <person name="Cardenas P."/>
        </authorList>
    </citation>
    <scope>NUCLEOTIDE SEQUENCE</scope>
</reference>
<feature type="region of interest" description="Disordered" evidence="1">
    <location>
        <begin position="509"/>
        <end position="541"/>
    </location>
</feature>
<comment type="caution">
    <text evidence="2">The sequence shown here is derived from an EMBL/GenBank/DDBJ whole genome shotgun (WGS) entry which is preliminary data.</text>
</comment>
<protein>
    <submittedName>
        <fullName evidence="2">Protein FAM193A</fullName>
    </submittedName>
</protein>
<dbReference type="PANTHER" id="PTHR15109:SF3">
    <property type="entry name" value="PROTEIN FAM193B"/>
    <property type="match status" value="1"/>
</dbReference>
<feature type="compositionally biased region" description="Gly residues" evidence="1">
    <location>
        <begin position="527"/>
        <end position="541"/>
    </location>
</feature>
<dbReference type="InterPro" id="IPR029717">
    <property type="entry name" value="FAM193"/>
</dbReference>
<feature type="region of interest" description="Disordered" evidence="1">
    <location>
        <begin position="1"/>
        <end position="54"/>
    </location>
</feature>
<name>A0AA35QU34_GEOBA</name>
<evidence type="ECO:0000313" key="2">
    <source>
        <dbReference type="EMBL" id="CAI7992038.1"/>
    </source>
</evidence>
<dbReference type="AlphaFoldDB" id="A0AA35QU34"/>
<accession>A0AA35QU34</accession>
<feature type="region of interest" description="Disordered" evidence="1">
    <location>
        <begin position="370"/>
        <end position="394"/>
    </location>
</feature>
<feature type="compositionally biased region" description="Polar residues" evidence="1">
    <location>
        <begin position="44"/>
        <end position="54"/>
    </location>
</feature>
<gene>
    <name evidence="2" type="ORF">GBAR_LOCUS905</name>
</gene>